<dbReference type="InterPro" id="IPR023299">
    <property type="entry name" value="ATPase_P-typ_cyto_dom_N"/>
</dbReference>
<dbReference type="Proteomes" id="UP001244341">
    <property type="component" value="Chromosome 6b"/>
</dbReference>
<feature type="transmembrane region" description="Helical" evidence="9">
    <location>
        <begin position="910"/>
        <end position="934"/>
    </location>
</feature>
<dbReference type="InterPro" id="IPR001757">
    <property type="entry name" value="P_typ_ATPase"/>
</dbReference>
<dbReference type="InterPro" id="IPR023214">
    <property type="entry name" value="HAD_sf"/>
</dbReference>
<name>A0ABY8U260_TETOB</name>
<dbReference type="Pfam" id="PF13246">
    <property type="entry name" value="Cation_ATPase"/>
    <property type="match status" value="1"/>
</dbReference>
<dbReference type="SUPFAM" id="SSF56784">
    <property type="entry name" value="HAD-like"/>
    <property type="match status" value="1"/>
</dbReference>
<feature type="transmembrane region" description="Helical" evidence="9">
    <location>
        <begin position="86"/>
        <end position="105"/>
    </location>
</feature>
<feature type="compositionally biased region" description="Acidic residues" evidence="8">
    <location>
        <begin position="664"/>
        <end position="673"/>
    </location>
</feature>
<organism evidence="11 12">
    <name type="scientific">Tetradesmus obliquus</name>
    <name type="common">Green alga</name>
    <name type="synonym">Acutodesmus obliquus</name>
    <dbReference type="NCBI Taxonomy" id="3088"/>
    <lineage>
        <taxon>Eukaryota</taxon>
        <taxon>Viridiplantae</taxon>
        <taxon>Chlorophyta</taxon>
        <taxon>core chlorophytes</taxon>
        <taxon>Chlorophyceae</taxon>
        <taxon>CS clade</taxon>
        <taxon>Sphaeropleales</taxon>
        <taxon>Scenedesmaceae</taxon>
        <taxon>Tetradesmus</taxon>
    </lineage>
</organism>
<dbReference type="InterPro" id="IPR006068">
    <property type="entry name" value="ATPase_P-typ_cation-transptr_C"/>
</dbReference>
<dbReference type="Pfam" id="PF00122">
    <property type="entry name" value="E1-E2_ATPase"/>
    <property type="match status" value="1"/>
</dbReference>
<dbReference type="InterPro" id="IPR004014">
    <property type="entry name" value="ATPase_P-typ_cation-transptr_N"/>
</dbReference>
<feature type="compositionally biased region" description="Low complexity" evidence="8">
    <location>
        <begin position="681"/>
        <end position="694"/>
    </location>
</feature>
<evidence type="ECO:0000313" key="12">
    <source>
        <dbReference type="Proteomes" id="UP001244341"/>
    </source>
</evidence>
<dbReference type="PRINTS" id="PR00119">
    <property type="entry name" value="CATATPASE"/>
</dbReference>
<feature type="transmembrane region" description="Helical" evidence="9">
    <location>
        <begin position="61"/>
        <end position="80"/>
    </location>
</feature>
<evidence type="ECO:0000256" key="7">
    <source>
        <dbReference type="ARBA" id="ARBA00023136"/>
    </source>
</evidence>
<dbReference type="SMART" id="SM00831">
    <property type="entry name" value="Cation_ATPase_N"/>
    <property type="match status" value="1"/>
</dbReference>
<evidence type="ECO:0000256" key="9">
    <source>
        <dbReference type="SAM" id="Phobius"/>
    </source>
</evidence>
<keyword evidence="3 9" id="KW-0812">Transmembrane</keyword>
<dbReference type="NCBIfam" id="TIGR01494">
    <property type="entry name" value="ATPase_P-type"/>
    <property type="match status" value="2"/>
</dbReference>
<evidence type="ECO:0000313" key="11">
    <source>
        <dbReference type="EMBL" id="WIA15445.1"/>
    </source>
</evidence>
<dbReference type="Gene3D" id="3.40.1110.10">
    <property type="entry name" value="Calcium-transporting ATPase, cytoplasmic domain N"/>
    <property type="match status" value="1"/>
</dbReference>
<protein>
    <recommendedName>
        <fullName evidence="10">Cation-transporting P-type ATPase N-terminal domain-containing protein</fullName>
    </recommendedName>
</protein>
<dbReference type="SUPFAM" id="SSF81665">
    <property type="entry name" value="Calcium ATPase, transmembrane domain M"/>
    <property type="match status" value="1"/>
</dbReference>
<dbReference type="InterPro" id="IPR008250">
    <property type="entry name" value="ATPase_P-typ_transduc_dom_A_sf"/>
</dbReference>
<evidence type="ECO:0000256" key="8">
    <source>
        <dbReference type="SAM" id="MobiDB-lite"/>
    </source>
</evidence>
<proteinExistence type="predicted"/>
<evidence type="ECO:0000259" key="10">
    <source>
        <dbReference type="SMART" id="SM00831"/>
    </source>
</evidence>
<sequence>MAIAIKPLHEIAWHTLQDDQVLKQLDTSIEGISSEEATRRLQEYGLNALTPPKKPGFFAKLWAQLNNVLIFILLAAAVVTAGLQEWIETGLIIGVITLNVLIGMMQEGKAEKAAEAIKAMLSASANVVRDGKRFSIEADQLVPGDVVAIKSGDRLPADLRLLQVTNLQVQEAMLTGESVPISKNLIPVAEASGLGDRKCMAFSATTVSAGQGLGVVVATGDNAEIGKINKLVSQVENAKTNLLVQMEILGHWLATIVCIIALGAFLLAFFKAKEPFAHAFESAVAIAVAMIPEGLPALVTIVLALGTKKMADHNAIIRQLPCVETLGSLTVICSDKTGTLTKNEMTVVAMRSAGALYKVSGVGYEPKGAFSADGGELGPEGMAAVKALLEGAVLCNDSHLNCDTADGKETWTPNGAPTEVALITAGCKAGLSLDSLKQAKPRIGSVPFESEHKFMATVHQTSPFSALNPAGRRTMFVKGAPDRLMPMCCGQLRSDSLADIDAASPDDFAPLDLEFWRKAQEDLSSEGLRVLALCRGDLNPEEDAQGLSPRGLLNREPRLAMVALLAILDPPRDEAIAAVKVAHAAGITVKMITGDHALTGLAIGKMLGISGNDSVITGPEIDAMDDVQLRGVVNDCNIFARASPENKLRIVRALQTGPAYEGPMDGDDPDDDGPPPVQPQSSHSRASRHSSTATKAYDDGPPPVQPQSSHSRASRHSSTAGPANKAVYTISDAENDNRQGDQQAADANADADGDGDAEEEDVDDKERPGRQVVAMTGDGVNDAPALKAADIGVAMGITGTDVSKEAAKMVLADDNFATIVAAVKEGRRVWDNLRKILLFNLPVNFAQGTSIFWAYAIGFHESPLTAIQVLYVNMVTAVTMGMMLAAEPAEADIMSRPPRRPGKRLLGKLILWRCCFVSILLVVCVLGMYEWGALTGQNVHHRRAEAFNTLVFGEIAYSVTTRYIKASCVHPRVLRGNPLALVSIGVTAALQMLLTYTPGLNAFFAMPEGMQGIQWARVFGCMVAIFLIVEAEKALVDPVLMPVVRPVLDFIAAHVPSWLRIPKLSSLVPTRLKQKLSKGGSK</sequence>
<dbReference type="Gene3D" id="1.20.1110.10">
    <property type="entry name" value="Calcium-transporting ATPase, transmembrane domain"/>
    <property type="match status" value="2"/>
</dbReference>
<keyword evidence="4" id="KW-0547">Nucleotide-binding</keyword>
<feature type="region of interest" description="Disordered" evidence="8">
    <location>
        <begin position="658"/>
        <end position="769"/>
    </location>
</feature>
<dbReference type="InterPro" id="IPR036412">
    <property type="entry name" value="HAD-like_sf"/>
</dbReference>
<gene>
    <name evidence="11" type="ORF">OEZ85_002091</name>
</gene>
<dbReference type="InterPro" id="IPR059000">
    <property type="entry name" value="ATPase_P-type_domA"/>
</dbReference>
<feature type="transmembrane region" description="Helical" evidence="9">
    <location>
        <begin position="249"/>
        <end position="270"/>
    </location>
</feature>
<evidence type="ECO:0000256" key="2">
    <source>
        <dbReference type="ARBA" id="ARBA00022475"/>
    </source>
</evidence>
<keyword evidence="12" id="KW-1185">Reference proteome</keyword>
<feature type="transmembrane region" description="Helical" evidence="9">
    <location>
        <begin position="837"/>
        <end position="857"/>
    </location>
</feature>
<keyword evidence="2" id="KW-1003">Cell membrane</keyword>
<evidence type="ECO:0000256" key="1">
    <source>
        <dbReference type="ARBA" id="ARBA00004651"/>
    </source>
</evidence>
<keyword evidence="6 9" id="KW-1133">Transmembrane helix</keyword>
<feature type="compositionally biased region" description="Acidic residues" evidence="8">
    <location>
        <begin position="749"/>
        <end position="763"/>
    </location>
</feature>
<comment type="subcellular location">
    <subcellularLocation>
        <location evidence="1">Cell membrane</location>
        <topology evidence="1">Multi-pass membrane protein</topology>
    </subcellularLocation>
</comment>
<dbReference type="Gene3D" id="3.40.50.1000">
    <property type="entry name" value="HAD superfamily/HAD-like"/>
    <property type="match status" value="2"/>
</dbReference>
<accession>A0ABY8U260</accession>
<dbReference type="PRINTS" id="PR00121">
    <property type="entry name" value="NAKATPASE"/>
</dbReference>
<dbReference type="InterPro" id="IPR050510">
    <property type="entry name" value="Cation_transp_ATPase_P-type"/>
</dbReference>
<feature type="transmembrane region" description="Helical" evidence="9">
    <location>
        <begin position="869"/>
        <end position="889"/>
    </location>
</feature>
<dbReference type="SUPFAM" id="SSF81660">
    <property type="entry name" value="Metal cation-transporting ATPase, ATP-binding domain N"/>
    <property type="match status" value="1"/>
</dbReference>
<dbReference type="InterPro" id="IPR018303">
    <property type="entry name" value="ATPase_P-typ_P_site"/>
</dbReference>
<dbReference type="Gene3D" id="2.70.150.10">
    <property type="entry name" value="Calcium-transporting ATPase, cytoplasmic transduction domain A"/>
    <property type="match status" value="1"/>
</dbReference>
<keyword evidence="5" id="KW-0067">ATP-binding</keyword>
<evidence type="ECO:0000256" key="5">
    <source>
        <dbReference type="ARBA" id="ARBA00022840"/>
    </source>
</evidence>
<dbReference type="Pfam" id="PF00689">
    <property type="entry name" value="Cation_ATPase_C"/>
    <property type="match status" value="1"/>
</dbReference>
<feature type="domain" description="Cation-transporting P-type ATPase N-terminal" evidence="10">
    <location>
        <begin position="12"/>
        <end position="85"/>
    </location>
</feature>
<evidence type="ECO:0000256" key="3">
    <source>
        <dbReference type="ARBA" id="ARBA00022692"/>
    </source>
</evidence>
<keyword evidence="7 9" id="KW-0472">Membrane</keyword>
<feature type="transmembrane region" description="Helical" evidence="9">
    <location>
        <begin position="282"/>
        <end position="305"/>
    </location>
</feature>
<evidence type="ECO:0000256" key="6">
    <source>
        <dbReference type="ARBA" id="ARBA00022989"/>
    </source>
</evidence>
<dbReference type="PANTHER" id="PTHR43294:SF21">
    <property type="entry name" value="CATION TRANSPORTING ATPASE"/>
    <property type="match status" value="1"/>
</dbReference>
<dbReference type="PANTHER" id="PTHR43294">
    <property type="entry name" value="SODIUM/POTASSIUM-TRANSPORTING ATPASE SUBUNIT ALPHA"/>
    <property type="match status" value="1"/>
</dbReference>
<feature type="transmembrane region" description="Helical" evidence="9">
    <location>
        <begin position="976"/>
        <end position="994"/>
    </location>
</feature>
<dbReference type="InterPro" id="IPR023298">
    <property type="entry name" value="ATPase_P-typ_TM_dom_sf"/>
</dbReference>
<dbReference type="PROSITE" id="PS00154">
    <property type="entry name" value="ATPASE_E1_E2"/>
    <property type="match status" value="1"/>
</dbReference>
<evidence type="ECO:0000256" key="4">
    <source>
        <dbReference type="ARBA" id="ARBA00022741"/>
    </source>
</evidence>
<dbReference type="EMBL" id="CP126213">
    <property type="protein sequence ID" value="WIA15445.1"/>
    <property type="molecule type" value="Genomic_DNA"/>
</dbReference>
<dbReference type="Pfam" id="PF00690">
    <property type="entry name" value="Cation_ATPase_N"/>
    <property type="match status" value="1"/>
</dbReference>
<reference evidence="11 12" key="1">
    <citation type="submission" date="2023-05" db="EMBL/GenBank/DDBJ databases">
        <title>A 100% complete, gapless, phased diploid assembly of the Scenedesmus obliquus UTEX 3031 genome.</title>
        <authorList>
            <person name="Biondi T.C."/>
            <person name="Hanschen E.R."/>
            <person name="Kwon T."/>
            <person name="Eng W."/>
            <person name="Kruse C.P.S."/>
            <person name="Koehler S.I."/>
            <person name="Kunde Y."/>
            <person name="Gleasner C.D."/>
            <person name="You Mak K.T."/>
            <person name="Polle J."/>
            <person name="Hovde B.T."/>
            <person name="Starkenburg S.R."/>
        </authorList>
    </citation>
    <scope>NUCLEOTIDE SEQUENCE [LARGE SCALE GENOMIC DNA]</scope>
    <source>
        <strain evidence="11 12">DOE0152z</strain>
    </source>
</reference>
<dbReference type="SUPFAM" id="SSF81653">
    <property type="entry name" value="Calcium ATPase, transduction domain A"/>
    <property type="match status" value="1"/>
</dbReference>